<dbReference type="OrthoDB" id="9811471at2"/>
<gene>
    <name evidence="3" type="ORF">SAMN04489866_1262</name>
</gene>
<evidence type="ECO:0000313" key="3">
    <source>
        <dbReference type="EMBL" id="SDE15043.1"/>
    </source>
</evidence>
<feature type="domain" description="Amidase" evidence="2">
    <location>
        <begin position="24"/>
        <end position="479"/>
    </location>
</feature>
<comment type="similarity">
    <text evidence="1">Belongs to the amidase family.</text>
</comment>
<dbReference type="EMBL" id="FNAF01000026">
    <property type="protein sequence ID" value="SDE15043.1"/>
    <property type="molecule type" value="Genomic_DNA"/>
</dbReference>
<dbReference type="InterPro" id="IPR000120">
    <property type="entry name" value="Amidase"/>
</dbReference>
<dbReference type="InterPro" id="IPR023631">
    <property type="entry name" value="Amidase_dom"/>
</dbReference>
<dbReference type="STRING" id="2741.SAMN04489866_1262"/>
<dbReference type="PANTHER" id="PTHR11895:SF7">
    <property type="entry name" value="GLUTAMYL-TRNA(GLN) AMIDOTRANSFERASE SUBUNIT A, MITOCHONDRIAL"/>
    <property type="match status" value="1"/>
</dbReference>
<reference evidence="3 4" key="1">
    <citation type="submission" date="2016-10" db="EMBL/GenBank/DDBJ databases">
        <authorList>
            <person name="de Groot N.N."/>
        </authorList>
    </citation>
    <scope>NUCLEOTIDE SEQUENCE [LARGE SCALE GENOMIC DNA]</scope>
    <source>
        <strain evidence="3 4">DSM 20475</strain>
    </source>
</reference>
<protein>
    <submittedName>
        <fullName evidence="3">Amidase</fullName>
    </submittedName>
</protein>
<dbReference type="RefSeq" id="WP_091792477.1">
    <property type="nucleotide sequence ID" value="NZ_FNAF01000026.1"/>
</dbReference>
<name>A0A1G7AJW8_PEPNI</name>
<proteinExistence type="inferred from homology"/>
<dbReference type="Proteomes" id="UP000198995">
    <property type="component" value="Unassembled WGS sequence"/>
</dbReference>
<accession>A0A1G7AJW8</accession>
<dbReference type="PANTHER" id="PTHR11895">
    <property type="entry name" value="TRANSAMIDASE"/>
    <property type="match status" value="1"/>
</dbReference>
<dbReference type="NCBIfam" id="NF005099">
    <property type="entry name" value="PRK06529.1"/>
    <property type="match status" value="1"/>
</dbReference>
<dbReference type="Gene3D" id="3.90.1300.10">
    <property type="entry name" value="Amidase signature (AS) domain"/>
    <property type="match status" value="1"/>
</dbReference>
<dbReference type="SUPFAM" id="SSF75304">
    <property type="entry name" value="Amidase signature (AS) enzymes"/>
    <property type="match status" value="1"/>
</dbReference>
<dbReference type="InterPro" id="IPR036928">
    <property type="entry name" value="AS_sf"/>
</dbReference>
<dbReference type="GO" id="GO:0003824">
    <property type="term" value="F:catalytic activity"/>
    <property type="evidence" value="ECO:0007669"/>
    <property type="project" value="InterPro"/>
</dbReference>
<evidence type="ECO:0000256" key="1">
    <source>
        <dbReference type="ARBA" id="ARBA00009199"/>
    </source>
</evidence>
<organism evidence="3 4">
    <name type="scientific">Peptococcus niger</name>
    <dbReference type="NCBI Taxonomy" id="2741"/>
    <lineage>
        <taxon>Bacteria</taxon>
        <taxon>Bacillati</taxon>
        <taxon>Bacillota</taxon>
        <taxon>Clostridia</taxon>
        <taxon>Eubacteriales</taxon>
        <taxon>Peptococcaceae</taxon>
        <taxon>Peptococcus</taxon>
    </lineage>
</organism>
<keyword evidence="4" id="KW-1185">Reference proteome</keyword>
<dbReference type="AlphaFoldDB" id="A0A1G7AJW8"/>
<sequence length="499" mass="53330">MIFFDDATATAAKIRKGEYTVSALTNEVIATIRAENKILNAVMDLQQPPTLQVAERADKILARLSAQARADLPPFFGVPILLKDLGDAQKGMPLTNGSRLMRSHVAAETDRYVQALLQAGFLIIGRTNAPEFGVKTISDAEVYGPVSSPLDLARNPGGSSGGAAAAVKAGWVPVASASDGGGSIRVPAGLNGLIGLKPTRGRTPAGPGNYRRWQGAAISFALTKTVRDTMTLLTTVQERSLSYPFPLPPLAMAPDQLVNRRPLKIAWSAENPVGEETSAEAKAALAQAVSILSDLGHHLEEKTLPTDGIAALKAYYLVNAVEMAANIDSIGQMLGRPVTKKDLEATTWAWYRAGFKVSGLDYTRALQVWDHCSITIESFLDDYDLYLTPTTNEPAPVQDRFALSPAMTDKLYAIDDLPFADQQALIWEAFADLLAYAPFTQQANIGGQPAISLPLYENEAGLPLGLQFMGKKGAEPLLLALAHQLEAAGALTVTVTPLL</sequence>
<evidence type="ECO:0000313" key="4">
    <source>
        <dbReference type="Proteomes" id="UP000198995"/>
    </source>
</evidence>
<dbReference type="Pfam" id="PF01425">
    <property type="entry name" value="Amidase"/>
    <property type="match status" value="1"/>
</dbReference>
<evidence type="ECO:0000259" key="2">
    <source>
        <dbReference type="Pfam" id="PF01425"/>
    </source>
</evidence>